<dbReference type="GO" id="GO:0042407">
    <property type="term" value="P:cristae formation"/>
    <property type="evidence" value="ECO:0007669"/>
    <property type="project" value="TreeGrafter"/>
</dbReference>
<comment type="function">
    <text evidence="11">Component of the MICOS complex, a large protein complex of the mitochondrial inner membrane that plays crucial roles in the maintenance of crista junctions, inner membrane architecture, and formation of contact sites to the outer membrane. Plays a role in keeping cristae membranes connected to the inner boundary membrane. Also promotes protein import via the mitochondrial intermembrane space assembly (MIA) pathway.</text>
</comment>
<dbReference type="Proteomes" id="UP000094236">
    <property type="component" value="Unassembled WGS sequence"/>
</dbReference>
<evidence type="ECO:0000256" key="6">
    <source>
        <dbReference type="ARBA" id="ARBA00022946"/>
    </source>
</evidence>
<evidence type="ECO:0000256" key="9">
    <source>
        <dbReference type="ARBA" id="ARBA00023128"/>
    </source>
</evidence>
<dbReference type="Pfam" id="PF09731">
    <property type="entry name" value="Mitofilin"/>
    <property type="match status" value="1"/>
</dbReference>
<dbReference type="PANTHER" id="PTHR15415">
    <property type="entry name" value="MITOFILIN"/>
    <property type="match status" value="1"/>
</dbReference>
<keyword evidence="10 12" id="KW-0472">Membrane</keyword>
<evidence type="ECO:0000256" key="3">
    <source>
        <dbReference type="ARBA" id="ARBA00018116"/>
    </source>
</evidence>
<evidence type="ECO:0000256" key="8">
    <source>
        <dbReference type="ARBA" id="ARBA00023054"/>
    </source>
</evidence>
<evidence type="ECO:0000256" key="2">
    <source>
        <dbReference type="ARBA" id="ARBA00010877"/>
    </source>
</evidence>
<evidence type="ECO:0000256" key="1">
    <source>
        <dbReference type="ARBA" id="ARBA00004434"/>
    </source>
</evidence>
<keyword evidence="7 12" id="KW-1133">Transmembrane helix</keyword>
<sequence>MLKREFSMKSVRFNQVKKIVNDGQITAKLPVKRTHPVRKFLFRLSLVIATIYGAGVGLSLRSDAAYDVFSEYFPLGEELLELSDKIINQKYTLDVPTKDDISELLEKTVQISKSGIVSRKADSKDAESDRSKSKAISSPSSAGTAGTTSTATSATEVVAKALPLPIIELKTKDELINSTIKSLNSVVSSINNNSSVDPAIINSIHDNIVKLSAEITSLQTEYQKNIAQLLKDRQDELFLEYNKKEVELTRNFFDQLNLEQQNLEAKYKQNLIKEIEATRENILLQADNKIESLKLAQLQEFNQIVSEKIDNERNSKLAKLDILTSRVEDLEKFEIELSKQVSNYQILKELRKKLSTLESVLNNSSKPQPLGPIISELASTVAPTDDELLKSAVSSIPKDAIDNGLLTKQQLITRWKLLVPELRSASLLPPNAGILGHFVSRLLSSLLIAKEGSPDASTKDIESVIARVNNNLERNELDLAVEEVASLKGWSRRLANDWIVESRKRLEVEFLVQLIDYETRTLS</sequence>
<feature type="compositionally biased region" description="Low complexity" evidence="13">
    <location>
        <begin position="134"/>
        <end position="149"/>
    </location>
</feature>
<keyword evidence="4 12" id="KW-0812">Transmembrane</keyword>
<evidence type="ECO:0000256" key="5">
    <source>
        <dbReference type="ARBA" id="ARBA00022792"/>
    </source>
</evidence>
<comment type="similarity">
    <text evidence="2 12">Belongs to the MICOS complex subunit Mic60 family.</text>
</comment>
<evidence type="ECO:0000256" key="13">
    <source>
        <dbReference type="SAM" id="MobiDB-lite"/>
    </source>
</evidence>
<dbReference type="AlphaFoldDB" id="A0A1E4TQC1"/>
<keyword evidence="5 12" id="KW-0999">Mitochondrion inner membrane</keyword>
<evidence type="ECO:0000256" key="10">
    <source>
        <dbReference type="ARBA" id="ARBA00023136"/>
    </source>
</evidence>
<keyword evidence="8" id="KW-0175">Coiled coil</keyword>
<comment type="subunit">
    <text evidence="12">Component of the mitochondrial contact site and cristae organizing system (MICOS) complex.</text>
</comment>
<dbReference type="EMBL" id="KV454017">
    <property type="protein sequence ID" value="ODV93965.1"/>
    <property type="molecule type" value="Genomic_DNA"/>
</dbReference>
<comment type="subcellular location">
    <subcellularLocation>
        <location evidence="1 12">Mitochondrion inner membrane</location>
        <topology evidence="1 12">Single-pass membrane protein</topology>
    </subcellularLocation>
</comment>
<organism evidence="14 15">
    <name type="scientific">Pachysolen tannophilus NRRL Y-2460</name>
    <dbReference type="NCBI Taxonomy" id="669874"/>
    <lineage>
        <taxon>Eukaryota</taxon>
        <taxon>Fungi</taxon>
        <taxon>Dikarya</taxon>
        <taxon>Ascomycota</taxon>
        <taxon>Saccharomycotina</taxon>
        <taxon>Pichiomycetes</taxon>
        <taxon>Pachysolenaceae</taxon>
        <taxon>Pachysolen</taxon>
    </lineage>
</organism>
<feature type="region of interest" description="Disordered" evidence="13">
    <location>
        <begin position="120"/>
        <end position="149"/>
    </location>
</feature>
<keyword evidence="9 12" id="KW-0496">Mitochondrion</keyword>
<evidence type="ECO:0000256" key="11">
    <source>
        <dbReference type="ARBA" id="ARBA00025571"/>
    </source>
</evidence>
<feature type="transmembrane region" description="Helical" evidence="12">
    <location>
        <begin position="40"/>
        <end position="60"/>
    </location>
</feature>
<reference evidence="15" key="1">
    <citation type="submission" date="2016-05" db="EMBL/GenBank/DDBJ databases">
        <title>Comparative genomics of biotechnologically important yeasts.</title>
        <authorList>
            <consortium name="DOE Joint Genome Institute"/>
            <person name="Riley R."/>
            <person name="Haridas S."/>
            <person name="Wolfe K.H."/>
            <person name="Lopes M.R."/>
            <person name="Hittinger C.T."/>
            <person name="Goker M."/>
            <person name="Salamov A."/>
            <person name="Wisecaver J."/>
            <person name="Long T.M."/>
            <person name="Aerts A.L."/>
            <person name="Barry K."/>
            <person name="Choi C."/>
            <person name="Clum A."/>
            <person name="Coughlan A.Y."/>
            <person name="Deshpande S."/>
            <person name="Douglass A.P."/>
            <person name="Hanson S.J."/>
            <person name="Klenk H.-P."/>
            <person name="Labutti K."/>
            <person name="Lapidus A."/>
            <person name="Lindquist E."/>
            <person name="Lipzen A."/>
            <person name="Meier-Kolthoff J.P."/>
            <person name="Ohm R.A."/>
            <person name="Otillar R.P."/>
            <person name="Pangilinan J."/>
            <person name="Peng Y."/>
            <person name="Rokas A."/>
            <person name="Rosa C.A."/>
            <person name="Scheuner C."/>
            <person name="Sibirny A.A."/>
            <person name="Slot J.C."/>
            <person name="Stielow J.B."/>
            <person name="Sun H."/>
            <person name="Kurtzman C.P."/>
            <person name="Blackwell M."/>
            <person name="Grigoriev I.V."/>
            <person name="Jeffries T.W."/>
        </authorList>
    </citation>
    <scope>NUCLEOTIDE SEQUENCE [LARGE SCALE GENOMIC DNA]</scope>
    <source>
        <strain evidence="15">NRRL Y-2460</strain>
    </source>
</reference>
<evidence type="ECO:0000313" key="14">
    <source>
        <dbReference type="EMBL" id="ODV93965.1"/>
    </source>
</evidence>
<keyword evidence="15" id="KW-1185">Reference proteome</keyword>
<dbReference type="GO" id="GO:0061617">
    <property type="term" value="C:MICOS complex"/>
    <property type="evidence" value="ECO:0007669"/>
    <property type="project" value="TreeGrafter"/>
</dbReference>
<evidence type="ECO:0000313" key="15">
    <source>
        <dbReference type="Proteomes" id="UP000094236"/>
    </source>
</evidence>
<dbReference type="PANTHER" id="PTHR15415:SF7">
    <property type="entry name" value="MICOS COMPLEX SUBUNIT MIC60"/>
    <property type="match status" value="1"/>
</dbReference>
<dbReference type="STRING" id="669874.A0A1E4TQC1"/>
<dbReference type="InterPro" id="IPR019133">
    <property type="entry name" value="MIC60"/>
</dbReference>
<proteinExistence type="inferred from homology"/>
<gene>
    <name evidence="14" type="ORF">PACTADRAFT_35707</name>
</gene>
<keyword evidence="6" id="KW-0809">Transit peptide</keyword>
<dbReference type="OrthoDB" id="10261039at2759"/>
<name>A0A1E4TQC1_PACTA</name>
<evidence type="ECO:0000256" key="7">
    <source>
        <dbReference type="ARBA" id="ARBA00022989"/>
    </source>
</evidence>
<protein>
    <recommendedName>
        <fullName evidence="3 12">MICOS complex subunit MIC60</fullName>
    </recommendedName>
    <alternativeName>
        <fullName evidence="12">Mitofilin</fullName>
    </alternativeName>
</protein>
<evidence type="ECO:0000256" key="4">
    <source>
        <dbReference type="ARBA" id="ARBA00022692"/>
    </source>
</evidence>
<accession>A0A1E4TQC1</accession>
<feature type="compositionally biased region" description="Basic and acidic residues" evidence="13">
    <location>
        <begin position="120"/>
        <end position="132"/>
    </location>
</feature>
<evidence type="ECO:0000256" key="12">
    <source>
        <dbReference type="RuleBase" id="RU363000"/>
    </source>
</evidence>